<dbReference type="AlphaFoldDB" id="A0A1S8KPF7"/>
<sequence length="776" mass="84860">MKKIIASVFVLLFWVSVPFSSHAQFVYGQEVGQSVQSVSFNLDRPYVDDQVLTGQAMADQELTIYVNNHPYQAVVDSTGHYSVVLNQRVSAGDKIHVQQGMNQFEATVQEENEGLDAKIHFQGSFSLEGLVEEPAEAESTEEAEASDEVTEEAPEEEQEAEEEEEDTEEAVEEEETLQPRAPERQHANCPNERNAACVKNGEELRRALQDSKIEKVIVLNHLNNVPNISPVRSNTGTKILEANGYSISMRNNGQITLDDPSIKDFYIQNASNLYSTNSKWGMFNAETIGINIHVKDSNYNVQNSSAAGYFGESWGSQINFYGDVTINANSNYSIVYRSVRVHPGANVNINGNGGIALKSNYSAGPTNNIGVTVDSSARLNISSRSKPGMYFIRDNRGYHLTANSGASLIVHSQSSNAISVERGNSFSFLVGPGANTQLSSSSGGSSVFLLQDIAARINMQEGSRTVFEHRGGGSTFGFGGGSSANFNLNYPELVEFRKTNAGRPIIQGEQNGNAVSINIQNNMEVSRHKANGEMIDKIGPGNYTSRTSGNRWQGKIFDVSTEVNLIQVGSPVTPVIEVNDIYTFQTTITGTATPNAEVTVTGPDDFKRTTTANSEGNFTIDVGNAMPNAGIELSFTASIYGRVSDTVSKTVQQPTVELEVSDMNFGQHEIVDEIIEATPQEDFRIRVERTPAEAPFKVTAKAEPFVAENGIDRLDNVLFFKGNDLQRASQTIMSNQSPTAEAKDFVLKVNPIQQFVMRNQTYTSKITWTITNGPGE</sequence>
<reference evidence="3 4" key="1">
    <citation type="submission" date="2017-01" db="EMBL/GenBank/DDBJ databases">
        <title>Complete Genome Sequence of Dolosigranulum pigrum isolated from a Patient with interstitial lung disease.</title>
        <authorList>
            <person name="Mukhopadhyay R."/>
            <person name="Joaquin J."/>
            <person name="Hogue R."/>
            <person name="Fitzgerald S."/>
            <person name="Jospin G."/>
            <person name="Eisen J.A."/>
            <person name="Chaturvedi V."/>
        </authorList>
    </citation>
    <scope>NUCLEOTIDE SEQUENCE [LARGE SCALE GENOMIC DNA]</scope>
    <source>
        <strain evidence="3 4">15S00348</strain>
    </source>
</reference>
<keyword evidence="2" id="KW-0732">Signal</keyword>
<organism evidence="3 4">
    <name type="scientific">Dolosigranulum pigrum</name>
    <dbReference type="NCBI Taxonomy" id="29394"/>
    <lineage>
        <taxon>Bacteria</taxon>
        <taxon>Bacillati</taxon>
        <taxon>Bacillota</taxon>
        <taxon>Bacilli</taxon>
        <taxon>Lactobacillales</taxon>
        <taxon>Carnobacteriaceae</taxon>
        <taxon>Dolosigranulum</taxon>
    </lineage>
</organism>
<dbReference type="Gene3D" id="2.60.40.10">
    <property type="entry name" value="Immunoglobulins"/>
    <property type="match status" value="1"/>
</dbReference>
<name>A0A1S8KPF7_9LACT</name>
<dbReference type="EMBL" id="MUYF01000003">
    <property type="protein sequence ID" value="OOL81421.1"/>
    <property type="molecule type" value="Genomic_DNA"/>
</dbReference>
<dbReference type="Proteomes" id="UP000190409">
    <property type="component" value="Unassembled WGS sequence"/>
</dbReference>
<feature type="chain" id="PRO_5013227206" evidence="2">
    <location>
        <begin position="24"/>
        <end position="776"/>
    </location>
</feature>
<evidence type="ECO:0000313" key="4">
    <source>
        <dbReference type="Proteomes" id="UP000190409"/>
    </source>
</evidence>
<evidence type="ECO:0000256" key="2">
    <source>
        <dbReference type="SAM" id="SignalP"/>
    </source>
</evidence>
<dbReference type="InterPro" id="IPR013783">
    <property type="entry name" value="Ig-like_fold"/>
</dbReference>
<feature type="compositionally biased region" description="Acidic residues" evidence="1">
    <location>
        <begin position="132"/>
        <end position="176"/>
    </location>
</feature>
<proteinExistence type="predicted"/>
<protein>
    <submittedName>
        <fullName evidence="3">Uncharacterized protein</fullName>
    </submittedName>
</protein>
<feature type="region of interest" description="Disordered" evidence="1">
    <location>
        <begin position="132"/>
        <end position="192"/>
    </location>
</feature>
<evidence type="ECO:0000256" key="1">
    <source>
        <dbReference type="SAM" id="MobiDB-lite"/>
    </source>
</evidence>
<comment type="caution">
    <text evidence="3">The sequence shown here is derived from an EMBL/GenBank/DDBJ whole genome shotgun (WGS) entry which is preliminary data.</text>
</comment>
<evidence type="ECO:0000313" key="3">
    <source>
        <dbReference type="EMBL" id="OOL81421.1"/>
    </source>
</evidence>
<feature type="signal peptide" evidence="2">
    <location>
        <begin position="1"/>
        <end position="23"/>
    </location>
</feature>
<accession>A0A1S8KPF7</accession>
<dbReference type="RefSeq" id="WP_077862869.1">
    <property type="nucleotide sequence ID" value="NZ_CP171118.1"/>
</dbReference>
<gene>
    <name evidence="3" type="ORF">BWX42_06515</name>
</gene>